<dbReference type="InterPro" id="IPR036388">
    <property type="entry name" value="WH-like_DNA-bd_sf"/>
</dbReference>
<protein>
    <submittedName>
        <fullName evidence="1">DsrD</fullName>
    </submittedName>
</protein>
<organism evidence="1">
    <name type="scientific">uncultured sulfate-reducing bacterium</name>
    <dbReference type="NCBI Taxonomy" id="153939"/>
    <lineage>
        <taxon>Bacteria</taxon>
        <taxon>environmental samples</taxon>
    </lineage>
</organism>
<gene>
    <name evidence="1" type="primary">dsrD</name>
    <name evidence="1" type="ORF">42c90006</name>
</gene>
<proteinExistence type="predicted"/>
<dbReference type="Gene3D" id="1.10.10.10">
    <property type="entry name" value="Winged helix-like DNA-binding domain superfamily/Winged helix DNA-binding domain"/>
    <property type="match status" value="1"/>
</dbReference>
<reference evidence="1" key="1">
    <citation type="journal article" date="2005" name="J. Bacteriol.">
        <title>Clustered genes related to sulfate respiration in uncultured prokaryotes support the theory of their concomitant horizontal transfer.</title>
        <authorList>
            <person name="Mussmann M."/>
            <person name="Richter M."/>
            <person name="Lombardot T."/>
            <person name="Meyerdierks A."/>
            <person name="Kuever J."/>
            <person name="Kube M."/>
            <person name="Glockner F.O."/>
            <person name="Amann R."/>
        </authorList>
    </citation>
    <scope>NUCLEOTIDE SEQUENCE</scope>
</reference>
<dbReference type="EMBL" id="CT025834">
    <property type="protein sequence ID" value="CAJ31126.1"/>
    <property type="molecule type" value="Genomic_DNA"/>
</dbReference>
<dbReference type="AlphaFoldDB" id="Q3IBT0"/>
<name>Q3IBT0_9BACT</name>
<accession>Q3IBT0</accession>
<sequence>MAEVTVEEIADAMYDLVKSAYGKKDLKPMDVTKAMIQQFGDEEVDKRMCKKALRILIDSQRCIYKYAGGSYVTLPEGS</sequence>
<evidence type="ECO:0000313" key="1">
    <source>
        <dbReference type="EMBL" id="CAJ31126.1"/>
    </source>
</evidence>